<reference evidence="2 3" key="1">
    <citation type="submission" date="2020-07" db="EMBL/GenBank/DDBJ databases">
        <title>Sequencing the genomes of 1000 actinobacteria strains.</title>
        <authorList>
            <person name="Klenk H.-P."/>
        </authorList>
    </citation>
    <scope>NUCLEOTIDE SEQUENCE [LARGE SCALE GENOMIC DNA]</scope>
    <source>
        <strain evidence="2 3">DSM 23141</strain>
    </source>
</reference>
<sequence length="219" mass="24831">MTSRLNAQPDGFRLPDSLGLDSEAEAELREQAWAVVTRGVDDPFEFVDWATASELLDEPRAEQVWQLVLDARRAQQALWGDTPRTALTDAFAELETLGVVARQNFSCCGTCASGEIWDERPADRPSRGYVYFHMQDTEQLIESNSTYLGYGAFPDAYLSEAEWNALDEPAQNEFYERTTTALMDEVVTPTLTRHGIQVVWNHRLDTRILIENAEYFEAV</sequence>
<comment type="caution">
    <text evidence="2">The sequence shown here is derived from an EMBL/GenBank/DDBJ whole genome shotgun (WGS) entry which is preliminary data.</text>
</comment>
<dbReference type="EMBL" id="JACBZY010000001">
    <property type="protein sequence ID" value="NYG98501.1"/>
    <property type="molecule type" value="Genomic_DNA"/>
</dbReference>
<evidence type="ECO:0000313" key="3">
    <source>
        <dbReference type="Proteomes" id="UP000553888"/>
    </source>
</evidence>
<dbReference type="Proteomes" id="UP000553888">
    <property type="component" value="Unassembled WGS sequence"/>
</dbReference>
<dbReference type="AlphaFoldDB" id="A0A852YBC8"/>
<organism evidence="2 3">
    <name type="scientific">Schumannella luteola</name>
    <dbReference type="NCBI Taxonomy" id="472059"/>
    <lineage>
        <taxon>Bacteria</taxon>
        <taxon>Bacillati</taxon>
        <taxon>Actinomycetota</taxon>
        <taxon>Actinomycetes</taxon>
        <taxon>Micrococcales</taxon>
        <taxon>Microbacteriaceae</taxon>
        <taxon>Schumannella</taxon>
    </lineage>
</organism>
<dbReference type="RefSeq" id="WP_179566007.1">
    <property type="nucleotide sequence ID" value="NZ_JACBZY010000001.1"/>
</dbReference>
<accession>A0A852YBC8</accession>
<dbReference type="Pfam" id="PF21831">
    <property type="entry name" value="DUF6891"/>
    <property type="match status" value="1"/>
</dbReference>
<proteinExistence type="predicted"/>
<dbReference type="InterPro" id="IPR054186">
    <property type="entry name" value="DUF6891"/>
</dbReference>
<keyword evidence="3" id="KW-1185">Reference proteome</keyword>
<name>A0A852YBC8_9MICO</name>
<evidence type="ECO:0000313" key="2">
    <source>
        <dbReference type="EMBL" id="NYG98501.1"/>
    </source>
</evidence>
<evidence type="ECO:0000259" key="1">
    <source>
        <dbReference type="Pfam" id="PF21831"/>
    </source>
</evidence>
<gene>
    <name evidence="2" type="ORF">BJ979_001127</name>
</gene>
<feature type="domain" description="DUF6891" evidence="1">
    <location>
        <begin position="23"/>
        <end position="214"/>
    </location>
</feature>
<protein>
    <recommendedName>
        <fullName evidence="1">DUF6891 domain-containing protein</fullName>
    </recommendedName>
</protein>